<reference evidence="3" key="1">
    <citation type="submission" date="2016-10" db="EMBL/GenBank/DDBJ databases">
        <authorList>
            <person name="Varghese N."/>
            <person name="Submissions S."/>
        </authorList>
    </citation>
    <scope>NUCLEOTIDE SEQUENCE [LARGE SCALE GENOMIC DNA]</scope>
    <source>
        <strain evidence="3">CGMCC 1.7736</strain>
    </source>
</reference>
<gene>
    <name evidence="2" type="ORF">SAMN04487947_3672</name>
</gene>
<dbReference type="Gene3D" id="3.40.50.300">
    <property type="entry name" value="P-loop containing nucleotide triphosphate hydrolases"/>
    <property type="match status" value="1"/>
</dbReference>
<proteinExistence type="predicted"/>
<evidence type="ECO:0000313" key="2">
    <source>
        <dbReference type="EMBL" id="SFR69730.1"/>
    </source>
</evidence>
<protein>
    <submittedName>
        <fullName evidence="2">Chromosome partitioning protein</fullName>
    </submittedName>
</protein>
<dbReference type="AlphaFoldDB" id="A0A1I6IU18"/>
<feature type="domain" description="AAA" evidence="1">
    <location>
        <begin position="13"/>
        <end position="182"/>
    </location>
</feature>
<dbReference type="STRING" id="553469.SAMN04487947_3672"/>
<dbReference type="InterPro" id="IPR025669">
    <property type="entry name" value="AAA_dom"/>
</dbReference>
<dbReference type="Pfam" id="PF13614">
    <property type="entry name" value="AAA_31"/>
    <property type="match status" value="1"/>
</dbReference>
<dbReference type="OrthoDB" id="36110at2157"/>
<dbReference type="InterPro" id="IPR050678">
    <property type="entry name" value="DNA_Partitioning_ATPase"/>
</dbReference>
<dbReference type="PANTHER" id="PTHR13696">
    <property type="entry name" value="P-LOOP CONTAINING NUCLEOSIDE TRIPHOSPHATE HYDROLASE"/>
    <property type="match status" value="1"/>
</dbReference>
<evidence type="ECO:0000313" key="3">
    <source>
        <dbReference type="Proteomes" id="UP000198531"/>
    </source>
</evidence>
<sequence>MDKPCSMSGPAKLCVSNQKGGVGKTTIAINVAGAINERGHDVLFVDLDPQGNATENLGLMEAYDDEPPTLFDCLTDPETREAVTDIVREHEEMDVIPSNIDMTAAEPELTLSRRSGEQLALVLREVEDDYDYVIVDCPPNLGNLMDNALFATQNVLIPALAESTSKRAFELLFDHVDALEYDYEIDIEDCGVVVNRIDVRKKQAREMVEWINAAFDDVPVWQVRERADVQKALDAGVSLLQYNPDCDMCEVFRDVAAGLDDQFGLEEPEVEA</sequence>
<dbReference type="CDD" id="cd02042">
    <property type="entry name" value="ParAB_family"/>
    <property type="match status" value="1"/>
</dbReference>
<dbReference type="InterPro" id="IPR027417">
    <property type="entry name" value="P-loop_NTPase"/>
</dbReference>
<dbReference type="SUPFAM" id="SSF52540">
    <property type="entry name" value="P-loop containing nucleoside triphosphate hydrolases"/>
    <property type="match status" value="1"/>
</dbReference>
<dbReference type="Proteomes" id="UP000198531">
    <property type="component" value="Unassembled WGS sequence"/>
</dbReference>
<dbReference type="EMBL" id="FOYT01000004">
    <property type="protein sequence ID" value="SFR69730.1"/>
    <property type="molecule type" value="Genomic_DNA"/>
</dbReference>
<dbReference type="PANTHER" id="PTHR13696:SF99">
    <property type="entry name" value="COBYRINIC ACID AC-DIAMIDE SYNTHASE"/>
    <property type="match status" value="1"/>
</dbReference>
<accession>A0A1I6IU18</accession>
<organism evidence="2 3">
    <name type="scientific">Halogeometricum rufum</name>
    <dbReference type="NCBI Taxonomy" id="553469"/>
    <lineage>
        <taxon>Archaea</taxon>
        <taxon>Methanobacteriati</taxon>
        <taxon>Methanobacteriota</taxon>
        <taxon>Stenosarchaea group</taxon>
        <taxon>Halobacteria</taxon>
        <taxon>Halobacteriales</taxon>
        <taxon>Haloferacaceae</taxon>
        <taxon>Halogeometricum</taxon>
    </lineage>
</organism>
<name>A0A1I6IU18_9EURY</name>
<keyword evidence="3" id="KW-1185">Reference proteome</keyword>
<evidence type="ECO:0000259" key="1">
    <source>
        <dbReference type="Pfam" id="PF13614"/>
    </source>
</evidence>